<keyword evidence="9 11" id="KW-0239">DNA-directed DNA polymerase</keyword>
<comment type="similarity">
    <text evidence="1 11">Belongs to the DnaX/STICHEL family.</text>
</comment>
<keyword evidence="3 11" id="KW-0548">Nucleotidyltransferase</keyword>
<evidence type="ECO:0000256" key="3">
    <source>
        <dbReference type="ARBA" id="ARBA00022695"/>
    </source>
</evidence>
<reference evidence="14 15" key="1">
    <citation type="journal article" date="2011" name="J. Bacteriol.">
        <title>Genome sequence of the ethanol-producing Zymomonas mobilis subsp. pomaceae lectotype strain ATCC 29192.</title>
        <authorList>
            <person name="Kouvelis V.N."/>
            <person name="Davenport K.W."/>
            <person name="Brettin T.S."/>
            <person name="Bruce D."/>
            <person name="Detter C."/>
            <person name="Han C.S."/>
            <person name="Nolan M."/>
            <person name="Tapia R."/>
            <person name="Damoulaki A."/>
            <person name="Kyrpides N.C."/>
            <person name="Typas M.A."/>
            <person name="Pappas K.M."/>
        </authorList>
    </citation>
    <scope>NUCLEOTIDE SEQUENCE [LARGE SCALE GENOMIC DNA]</scope>
    <source>
        <strain evidence="15">ATCC 29192 / DSM 22645 / JCM 10191 / CCUG 17912 / NBRC 13757 / NCIMB 11200 / NRRL B-4491 / Barker I</strain>
    </source>
</reference>
<proteinExistence type="inferred from homology"/>
<keyword evidence="7" id="KW-0862">Zinc</keyword>
<name>F8EV19_ZYMMT</name>
<feature type="domain" description="AAA+ ATPase" evidence="13">
    <location>
        <begin position="45"/>
        <end position="192"/>
    </location>
</feature>
<dbReference type="InterPro" id="IPR022754">
    <property type="entry name" value="DNA_pol_III_gamma-3"/>
</dbReference>
<dbReference type="InterPro" id="IPR003593">
    <property type="entry name" value="AAA+_ATPase"/>
</dbReference>
<evidence type="ECO:0000256" key="10">
    <source>
        <dbReference type="ARBA" id="ARBA00049244"/>
    </source>
</evidence>
<dbReference type="AlphaFoldDB" id="F8EV19"/>
<dbReference type="SMART" id="SM00382">
    <property type="entry name" value="AAA"/>
    <property type="match status" value="1"/>
</dbReference>
<dbReference type="InterPro" id="IPR022107">
    <property type="entry name" value="DNA_pol_III_gamma/tau_C"/>
</dbReference>
<dbReference type="PANTHER" id="PTHR11669">
    <property type="entry name" value="REPLICATION FACTOR C / DNA POLYMERASE III GAMMA-TAU SUBUNIT"/>
    <property type="match status" value="1"/>
</dbReference>
<feature type="region of interest" description="Disordered" evidence="12">
    <location>
        <begin position="391"/>
        <end position="491"/>
    </location>
</feature>
<dbReference type="Gene3D" id="1.10.8.60">
    <property type="match status" value="1"/>
</dbReference>
<gene>
    <name evidence="11" type="primary">dnaX</name>
    <name evidence="14" type="ordered locus">Zymop_0404</name>
</gene>
<dbReference type="Gene3D" id="1.20.272.10">
    <property type="match status" value="1"/>
</dbReference>
<evidence type="ECO:0000256" key="8">
    <source>
        <dbReference type="ARBA" id="ARBA00022840"/>
    </source>
</evidence>
<dbReference type="GO" id="GO:0006261">
    <property type="term" value="P:DNA-templated DNA replication"/>
    <property type="evidence" value="ECO:0007669"/>
    <property type="project" value="TreeGrafter"/>
</dbReference>
<feature type="compositionally biased region" description="Polar residues" evidence="12">
    <location>
        <begin position="482"/>
        <end position="491"/>
    </location>
</feature>
<dbReference type="GO" id="GO:0046872">
    <property type="term" value="F:metal ion binding"/>
    <property type="evidence" value="ECO:0007669"/>
    <property type="project" value="UniProtKB-KW"/>
</dbReference>
<dbReference type="InterPro" id="IPR050238">
    <property type="entry name" value="DNA_Rep/Repair_Clamp_Loader"/>
</dbReference>
<evidence type="ECO:0000256" key="9">
    <source>
        <dbReference type="ARBA" id="ARBA00022932"/>
    </source>
</evidence>
<evidence type="ECO:0000256" key="12">
    <source>
        <dbReference type="SAM" id="MobiDB-lite"/>
    </source>
</evidence>
<protein>
    <recommendedName>
        <fullName evidence="11">DNA polymerase III subunit gamma/tau</fullName>
        <ecNumber evidence="11">2.7.7.7</ecNumber>
    </recommendedName>
</protein>
<dbReference type="GO" id="GO:0009360">
    <property type="term" value="C:DNA polymerase III complex"/>
    <property type="evidence" value="ECO:0007669"/>
    <property type="project" value="InterPro"/>
</dbReference>
<dbReference type="Gene3D" id="3.40.50.300">
    <property type="entry name" value="P-loop containing nucleotide triphosphate hydrolases"/>
    <property type="match status" value="1"/>
</dbReference>
<dbReference type="NCBIfam" id="TIGR02397">
    <property type="entry name" value="dnaX_nterm"/>
    <property type="match status" value="1"/>
</dbReference>
<dbReference type="HOGENOM" id="CLU_006229_0_7_5"/>
<dbReference type="SUPFAM" id="SSF48019">
    <property type="entry name" value="post-AAA+ oligomerization domain-like"/>
    <property type="match status" value="1"/>
</dbReference>
<dbReference type="Proteomes" id="UP000000491">
    <property type="component" value="Chromosome"/>
</dbReference>
<dbReference type="CDD" id="cd18137">
    <property type="entry name" value="HLD_clamp_pol_III_gamma_tau"/>
    <property type="match status" value="1"/>
</dbReference>
<dbReference type="GO" id="GO:0003677">
    <property type="term" value="F:DNA binding"/>
    <property type="evidence" value="ECO:0007669"/>
    <property type="project" value="InterPro"/>
</dbReference>
<keyword evidence="5" id="KW-0479">Metal-binding</keyword>
<dbReference type="Pfam" id="PF12362">
    <property type="entry name" value="DUF3646"/>
    <property type="match status" value="1"/>
</dbReference>
<dbReference type="PANTHER" id="PTHR11669:SF0">
    <property type="entry name" value="PROTEIN STICHEL-LIKE 2"/>
    <property type="match status" value="1"/>
</dbReference>
<dbReference type="InterPro" id="IPR008921">
    <property type="entry name" value="DNA_pol3_clamp-load_cplx_C"/>
</dbReference>
<evidence type="ECO:0000259" key="13">
    <source>
        <dbReference type="SMART" id="SM00382"/>
    </source>
</evidence>
<dbReference type="Pfam" id="PF13177">
    <property type="entry name" value="DNA_pol3_delta2"/>
    <property type="match status" value="1"/>
</dbReference>
<dbReference type="GO" id="GO:0005524">
    <property type="term" value="F:ATP binding"/>
    <property type="evidence" value="ECO:0007669"/>
    <property type="project" value="UniProtKB-KW"/>
</dbReference>
<evidence type="ECO:0000256" key="5">
    <source>
        <dbReference type="ARBA" id="ARBA00022723"/>
    </source>
</evidence>
<dbReference type="FunFam" id="1.10.8.60:FF:000013">
    <property type="entry name" value="DNA polymerase III subunit gamma/tau"/>
    <property type="match status" value="1"/>
</dbReference>
<dbReference type="NCBIfam" id="NF004046">
    <property type="entry name" value="PRK05563.1"/>
    <property type="match status" value="1"/>
</dbReference>
<comment type="function">
    <text evidence="11">DNA polymerase III is a complex, multichain enzyme responsible for most of the replicative synthesis in bacteria. This DNA polymerase also exhibits 3' to 5' exonuclease activity.</text>
</comment>
<dbReference type="STRING" id="579138.Zymop_0404"/>
<organism evidence="14 15">
    <name type="scientific">Zymomonas mobilis subsp. pomaceae (strain ATCC 29192 / DSM 22645 / JCM 10191 / CCUG 17912 / NBRC 13757 / NCIMB 11200 / NRRL B-4491 / Barker I)</name>
    <dbReference type="NCBI Taxonomy" id="579138"/>
    <lineage>
        <taxon>Bacteria</taxon>
        <taxon>Pseudomonadati</taxon>
        <taxon>Pseudomonadota</taxon>
        <taxon>Alphaproteobacteria</taxon>
        <taxon>Sphingomonadales</taxon>
        <taxon>Zymomonadaceae</taxon>
        <taxon>Zymomonas</taxon>
    </lineage>
</organism>
<evidence type="ECO:0000256" key="2">
    <source>
        <dbReference type="ARBA" id="ARBA00022679"/>
    </source>
</evidence>
<dbReference type="KEGG" id="zmp:Zymop_0404"/>
<dbReference type="InterPro" id="IPR012763">
    <property type="entry name" value="DNA_pol_III_sug/sutau_N"/>
</dbReference>
<keyword evidence="2 11" id="KW-0808">Transferase</keyword>
<dbReference type="NCBIfam" id="NF006585">
    <property type="entry name" value="PRK09111.1"/>
    <property type="match status" value="1"/>
</dbReference>
<dbReference type="EMBL" id="CP002865">
    <property type="protein sequence ID" value="AEI37307.1"/>
    <property type="molecule type" value="Genomic_DNA"/>
</dbReference>
<accession>F8EV19</accession>
<dbReference type="CDD" id="cd00009">
    <property type="entry name" value="AAA"/>
    <property type="match status" value="1"/>
</dbReference>
<dbReference type="eggNOG" id="COG2812">
    <property type="taxonomic scope" value="Bacteria"/>
</dbReference>
<evidence type="ECO:0000256" key="11">
    <source>
        <dbReference type="RuleBase" id="RU364063"/>
    </source>
</evidence>
<dbReference type="SUPFAM" id="SSF52540">
    <property type="entry name" value="P-loop containing nucleoside triphosphate hydrolases"/>
    <property type="match status" value="1"/>
</dbReference>
<evidence type="ECO:0000313" key="14">
    <source>
        <dbReference type="EMBL" id="AEI37307.1"/>
    </source>
</evidence>
<dbReference type="Pfam" id="PF22608">
    <property type="entry name" value="DNAX_ATPase_lid"/>
    <property type="match status" value="1"/>
</dbReference>
<comment type="catalytic activity">
    <reaction evidence="10 11">
        <text>DNA(n) + a 2'-deoxyribonucleoside 5'-triphosphate = DNA(n+1) + diphosphate</text>
        <dbReference type="Rhea" id="RHEA:22508"/>
        <dbReference type="Rhea" id="RHEA-COMP:17339"/>
        <dbReference type="Rhea" id="RHEA-COMP:17340"/>
        <dbReference type="ChEBI" id="CHEBI:33019"/>
        <dbReference type="ChEBI" id="CHEBI:61560"/>
        <dbReference type="ChEBI" id="CHEBI:173112"/>
        <dbReference type="EC" id="2.7.7.7"/>
    </reaction>
</comment>
<dbReference type="PATRIC" id="fig|579138.3.peg.422"/>
<comment type="subunit">
    <text evidence="11">DNA polymerase III contains a core (composed of alpha, epsilon and theta chains) that associates with a tau subunit. This core dimerizes to form the POLIII' complex. PolIII' associates with the gamma complex (composed of gamma, delta, delta', psi and chi chains) and with the beta chain to form the complete DNA polymerase III complex.</text>
</comment>
<evidence type="ECO:0000256" key="6">
    <source>
        <dbReference type="ARBA" id="ARBA00022741"/>
    </source>
</evidence>
<dbReference type="Pfam" id="PF12169">
    <property type="entry name" value="DNA_pol3_gamma3"/>
    <property type="match status" value="1"/>
</dbReference>
<evidence type="ECO:0000313" key="15">
    <source>
        <dbReference type="Proteomes" id="UP000000491"/>
    </source>
</evidence>
<evidence type="ECO:0000256" key="4">
    <source>
        <dbReference type="ARBA" id="ARBA00022705"/>
    </source>
</evidence>
<dbReference type="RefSeq" id="WP_013933706.1">
    <property type="nucleotide sequence ID" value="NC_015709.1"/>
</dbReference>
<sequence>MVDSSSSITPYRVLARKYRPQHFSDLIGQDAMVRTLGNAIARDRLAHAFLLTGVRGVGKTSTARLIAKALNCIGPDGKGGMTIDPCGNCEPCRAIAEGRHIDVIEMDAASHTGVDDIREIVESVRYASVSARFKVYIIDEVHMLSKNAFNALLKTLEEPPVHVKFIFATTEVNKVPITVLSRCQRFDLRRISSSLLAEYFTKIAHQEQVVAEDEALALIAKAAEGSVRDGLSILDQAIAHSAGQVIAADVRDMLGLSDGSVIRSLFSALLQGQGAEVLDHIKAQYDLGIEPEALIQGLLQIVHAVTRSKMGRPEQQSIRSTEEQRWLSDLGQKLSFPVLHRLWQLLLKGHQEVQTATLPLEAAEMALLRVVHASQLPDPVAIINHLKISGQQSAVVSPPSSDERRGMDPIISDQNLGDGSEISKKNTFEDGTEAVASKSTPSLPHEREPTHTVSQDSRANSPSAPIEEWDNNSSDGPVILPPTTSQPIESVASSCASSKENFDQDIDINNSSFPSDFQSLTETLFGSGNALIGHWLEDYGRLITYNPPKLVLEAHPRLTREFHQKLMQALKNLTGEIWEVIFSKEQTGNLSFREQDLAQKKAEKEALLNMPIIKTVFEIFPNAQLVE</sequence>
<dbReference type="EC" id="2.7.7.7" evidence="11"/>
<feature type="compositionally biased region" description="Polar residues" evidence="12">
    <location>
        <begin position="391"/>
        <end position="400"/>
    </location>
</feature>
<dbReference type="InterPro" id="IPR045085">
    <property type="entry name" value="HLD_clamp_pol_III_gamma_tau"/>
</dbReference>
<keyword evidence="4 11" id="KW-0235">DNA replication</keyword>
<dbReference type="FunFam" id="3.40.50.300:FF:000014">
    <property type="entry name" value="DNA polymerase III subunit gamma/tau"/>
    <property type="match status" value="1"/>
</dbReference>
<keyword evidence="6 11" id="KW-0547">Nucleotide-binding</keyword>
<feature type="compositionally biased region" description="Polar residues" evidence="12">
    <location>
        <begin position="451"/>
        <end position="463"/>
    </location>
</feature>
<dbReference type="GO" id="GO:0003887">
    <property type="term" value="F:DNA-directed DNA polymerase activity"/>
    <property type="evidence" value="ECO:0007669"/>
    <property type="project" value="UniProtKB-KW"/>
</dbReference>
<evidence type="ECO:0000256" key="7">
    <source>
        <dbReference type="ARBA" id="ARBA00022833"/>
    </source>
</evidence>
<keyword evidence="8 11" id="KW-0067">ATP-binding</keyword>
<dbReference type="InterPro" id="IPR027417">
    <property type="entry name" value="P-loop_NTPase"/>
</dbReference>
<evidence type="ECO:0000256" key="1">
    <source>
        <dbReference type="ARBA" id="ARBA00006360"/>
    </source>
</evidence>